<evidence type="ECO:0000256" key="6">
    <source>
        <dbReference type="ARBA" id="ARBA00023136"/>
    </source>
</evidence>
<dbReference type="GO" id="GO:0048367">
    <property type="term" value="P:shoot system development"/>
    <property type="evidence" value="ECO:0007669"/>
    <property type="project" value="UniProtKB-ARBA"/>
</dbReference>
<dbReference type="GO" id="GO:0005886">
    <property type="term" value="C:plasma membrane"/>
    <property type="evidence" value="ECO:0007669"/>
    <property type="project" value="UniProtKB-SubCell"/>
</dbReference>
<evidence type="ECO:0000256" key="3">
    <source>
        <dbReference type="ARBA" id="ARBA00022475"/>
    </source>
</evidence>
<dbReference type="AlphaFoldDB" id="A0AAV8SE74"/>
<evidence type="ECO:0000313" key="10">
    <source>
        <dbReference type="Proteomes" id="UP001159364"/>
    </source>
</evidence>
<keyword evidence="5" id="KW-1133">Transmembrane helix</keyword>
<feature type="compositionally biased region" description="Basic and acidic residues" evidence="8">
    <location>
        <begin position="1"/>
        <end position="14"/>
    </location>
</feature>
<dbReference type="EMBL" id="JAIWQS010000011">
    <property type="protein sequence ID" value="KAJ8750531.1"/>
    <property type="molecule type" value="Genomic_DNA"/>
</dbReference>
<dbReference type="Proteomes" id="UP001159364">
    <property type="component" value="Linkage Group LG11"/>
</dbReference>
<dbReference type="InterPro" id="IPR012552">
    <property type="entry name" value="DVL"/>
</dbReference>
<dbReference type="PANTHER" id="PTHR47596">
    <property type="entry name" value="DVL13"/>
    <property type="match status" value="1"/>
</dbReference>
<name>A0AAV8SE74_9ROSI</name>
<evidence type="ECO:0000256" key="2">
    <source>
        <dbReference type="ARBA" id="ARBA00022473"/>
    </source>
</evidence>
<keyword evidence="10" id="KW-1185">Reference proteome</keyword>
<evidence type="ECO:0000256" key="1">
    <source>
        <dbReference type="ARBA" id="ARBA00004162"/>
    </source>
</evidence>
<keyword evidence="6" id="KW-0472">Membrane</keyword>
<dbReference type="PANTHER" id="PTHR47596:SF2">
    <property type="entry name" value="SMALL POLYPEPTIDE DEVIL 9"/>
    <property type="match status" value="1"/>
</dbReference>
<organism evidence="9 10">
    <name type="scientific">Erythroxylum novogranatense</name>
    <dbReference type="NCBI Taxonomy" id="1862640"/>
    <lineage>
        <taxon>Eukaryota</taxon>
        <taxon>Viridiplantae</taxon>
        <taxon>Streptophyta</taxon>
        <taxon>Embryophyta</taxon>
        <taxon>Tracheophyta</taxon>
        <taxon>Spermatophyta</taxon>
        <taxon>Magnoliopsida</taxon>
        <taxon>eudicotyledons</taxon>
        <taxon>Gunneridae</taxon>
        <taxon>Pentapetalae</taxon>
        <taxon>rosids</taxon>
        <taxon>fabids</taxon>
        <taxon>Malpighiales</taxon>
        <taxon>Erythroxylaceae</taxon>
        <taxon>Erythroxylum</taxon>
    </lineage>
</organism>
<accession>A0AAV8SE74</accession>
<evidence type="ECO:0000313" key="9">
    <source>
        <dbReference type="EMBL" id="KAJ8750531.1"/>
    </source>
</evidence>
<keyword evidence="3" id="KW-1003">Cell membrane</keyword>
<evidence type="ECO:0000256" key="8">
    <source>
        <dbReference type="SAM" id="MobiDB-lite"/>
    </source>
</evidence>
<dbReference type="InterPro" id="IPR052692">
    <property type="entry name" value="DVL_RTFL_polypeptides"/>
</dbReference>
<dbReference type="GO" id="GO:0008285">
    <property type="term" value="P:negative regulation of cell population proliferation"/>
    <property type="evidence" value="ECO:0007669"/>
    <property type="project" value="InterPro"/>
</dbReference>
<sequence length="94" mass="10623">MDDKFWKSSSKKEGSSSIFTRSFSTKSSSSKCPLLRSSSLKSSSPKCSLPRSFSQKNSSITRKCSTLAKEQKARFYIMRRCVAMLVCWHKHGDS</sequence>
<feature type="region of interest" description="Disordered" evidence="8">
    <location>
        <begin position="1"/>
        <end position="56"/>
    </location>
</feature>
<comment type="caution">
    <text evidence="9">The sequence shown here is derived from an EMBL/GenBank/DDBJ whole genome shotgun (WGS) entry which is preliminary data.</text>
</comment>
<dbReference type="Pfam" id="PF08137">
    <property type="entry name" value="DVL"/>
    <property type="match status" value="1"/>
</dbReference>
<keyword evidence="2" id="KW-0217">Developmental protein</keyword>
<proteinExistence type="inferred from homology"/>
<feature type="compositionally biased region" description="Low complexity" evidence="8">
    <location>
        <begin position="15"/>
        <end position="52"/>
    </location>
</feature>
<reference evidence="9 10" key="1">
    <citation type="submission" date="2021-09" db="EMBL/GenBank/DDBJ databases">
        <title>Genomic insights and catalytic innovation underlie evolution of tropane alkaloids biosynthesis.</title>
        <authorList>
            <person name="Wang Y.-J."/>
            <person name="Tian T."/>
            <person name="Huang J.-P."/>
            <person name="Huang S.-X."/>
        </authorList>
    </citation>
    <scope>NUCLEOTIDE SEQUENCE [LARGE SCALE GENOMIC DNA]</scope>
    <source>
        <strain evidence="9">KIB-2018</strain>
        <tissue evidence="9">Leaf</tissue>
    </source>
</reference>
<protein>
    <submittedName>
        <fullName evidence="9">Uncharacterized protein</fullName>
    </submittedName>
</protein>
<comment type="subcellular location">
    <subcellularLocation>
        <location evidence="1">Cell membrane</location>
        <topology evidence="1">Single-pass membrane protein</topology>
    </subcellularLocation>
</comment>
<comment type="similarity">
    <text evidence="7">Belongs to the DVL/RTFL small polypeptides family.</text>
</comment>
<evidence type="ECO:0000256" key="4">
    <source>
        <dbReference type="ARBA" id="ARBA00022692"/>
    </source>
</evidence>
<evidence type="ECO:0000256" key="5">
    <source>
        <dbReference type="ARBA" id="ARBA00022989"/>
    </source>
</evidence>
<keyword evidence="4" id="KW-0812">Transmembrane</keyword>
<gene>
    <name evidence="9" type="ORF">K2173_015685</name>
</gene>
<evidence type="ECO:0000256" key="7">
    <source>
        <dbReference type="ARBA" id="ARBA00024340"/>
    </source>
</evidence>